<keyword evidence="3" id="KW-1185">Reference proteome</keyword>
<dbReference type="Proteomes" id="UP000024842">
    <property type="component" value="Unassembled WGS sequence"/>
</dbReference>
<accession>A0A023DYL7</accession>
<comment type="caution">
    <text evidence="2">The sequence shown here is derived from an EMBL/GenBank/DDBJ whole genome shotgun (WGS) entry which is preliminary data.</text>
</comment>
<evidence type="ECO:0000256" key="1">
    <source>
        <dbReference type="SAM" id="MobiDB-lite"/>
    </source>
</evidence>
<evidence type="ECO:0000313" key="3">
    <source>
        <dbReference type="Proteomes" id="UP000024842"/>
    </source>
</evidence>
<name>A0A023DYL7_9PROT</name>
<feature type="compositionally biased region" description="Basic and acidic residues" evidence="1">
    <location>
        <begin position="160"/>
        <end position="239"/>
    </location>
</feature>
<dbReference type="EMBL" id="BAUP01000061">
    <property type="protein sequence ID" value="GAJ46085.1"/>
    <property type="molecule type" value="Genomic_DNA"/>
</dbReference>
<sequence length="265" mass="30784">MKYINGILFITIAGSSFLSFSKSIAGELEDQFPAKEPLALERETFLEGSYRDSQKPKVENLKQDNKSKFVLVEHSEEANELKKNISEKDAESQNKSDFYRQDLSKVVEDKKEKNSSIYSNLSAHARKIVEEDLKAQDERFSKRLADRRARAIKKHSSPLDQDRQIPRSSDQDRQIPRSSDQDRQIPRSSDQDRQIPRSSDQDRQIPRSSDQDRQIPRSSDQDRQIPRSSDQDTKDKVKDILMRSIRRGLTKVYIPVRQDKKNMSS</sequence>
<proteinExistence type="predicted"/>
<evidence type="ECO:0000313" key="2">
    <source>
        <dbReference type="EMBL" id="GAJ46085.1"/>
    </source>
</evidence>
<protein>
    <submittedName>
        <fullName evidence="2">Uncharacterized protein</fullName>
    </submittedName>
</protein>
<organism evidence="2 3">
    <name type="scientific">Holospora elegans E1</name>
    <dbReference type="NCBI Taxonomy" id="1427503"/>
    <lineage>
        <taxon>Bacteria</taxon>
        <taxon>Pseudomonadati</taxon>
        <taxon>Pseudomonadota</taxon>
        <taxon>Alphaproteobacteria</taxon>
        <taxon>Holosporales</taxon>
        <taxon>Holosporaceae</taxon>
        <taxon>Holospora</taxon>
    </lineage>
</organism>
<reference evidence="2 3" key="1">
    <citation type="journal article" date="2014" name="FEMS Microbiol. Lett.">
        <title>Draft genome sequences of three Holospora species (Holospora obtusa, Holospora undulata, and Holospora elegans), endonuclear symbiotic bacteria of the ciliate Paramecium caudatum.</title>
        <authorList>
            <person name="Dohra H."/>
            <person name="Tanaka K."/>
            <person name="Suzuki T."/>
            <person name="Fujishima M."/>
            <person name="Suzuki H."/>
        </authorList>
    </citation>
    <scope>NUCLEOTIDE SEQUENCE [LARGE SCALE GENOMIC DNA]</scope>
    <source>
        <strain evidence="2 3">E1</strain>
    </source>
</reference>
<dbReference type="AlphaFoldDB" id="A0A023DYL7"/>
<feature type="region of interest" description="Disordered" evidence="1">
    <location>
        <begin position="146"/>
        <end position="239"/>
    </location>
</feature>
<dbReference type="STRING" id="1427503.HE1_00406"/>
<gene>
    <name evidence="2" type="ORF">HE1_00406</name>
</gene>